<dbReference type="InterPro" id="IPR051328">
    <property type="entry name" value="T7SS_ABC-Transporter"/>
</dbReference>
<dbReference type="Proteomes" id="UP000823877">
    <property type="component" value="Unassembled WGS sequence"/>
</dbReference>
<dbReference type="InterPro" id="IPR017501">
    <property type="entry name" value="Phage_infect_YhgE_C"/>
</dbReference>
<evidence type="ECO:0000313" key="7">
    <source>
        <dbReference type="EMBL" id="HJB74139.1"/>
    </source>
</evidence>
<dbReference type="Gene3D" id="1.10.287.950">
    <property type="entry name" value="Methyl-accepting chemotaxis protein"/>
    <property type="match status" value="2"/>
</dbReference>
<dbReference type="NCBIfam" id="TIGR03062">
    <property type="entry name" value="pip_yhgE_Cterm"/>
    <property type="match status" value="1"/>
</dbReference>
<reference evidence="7" key="2">
    <citation type="submission" date="2021-04" db="EMBL/GenBank/DDBJ databases">
        <authorList>
            <person name="Gilroy R."/>
        </authorList>
    </citation>
    <scope>NUCLEOTIDE SEQUENCE</scope>
    <source>
        <strain evidence="7">CHK188-16595</strain>
    </source>
</reference>
<comment type="subcellular location">
    <subcellularLocation>
        <location evidence="1">Membrane</location>
        <topology evidence="1">Multi-pass membrane protein</topology>
    </subcellularLocation>
</comment>
<feature type="transmembrane region" description="Helical" evidence="5">
    <location>
        <begin position="799"/>
        <end position="823"/>
    </location>
</feature>
<evidence type="ECO:0000256" key="5">
    <source>
        <dbReference type="SAM" id="Phobius"/>
    </source>
</evidence>
<evidence type="ECO:0000259" key="6">
    <source>
        <dbReference type="Pfam" id="PF12698"/>
    </source>
</evidence>
<organism evidence="7 8">
    <name type="scientific">Candidatus Eubacterium faecale</name>
    <dbReference type="NCBI Taxonomy" id="2838568"/>
    <lineage>
        <taxon>Bacteria</taxon>
        <taxon>Bacillati</taxon>
        <taxon>Bacillota</taxon>
        <taxon>Clostridia</taxon>
        <taxon>Eubacteriales</taxon>
        <taxon>Eubacteriaceae</taxon>
        <taxon>Eubacterium</taxon>
    </lineage>
</organism>
<evidence type="ECO:0000256" key="1">
    <source>
        <dbReference type="ARBA" id="ARBA00004141"/>
    </source>
</evidence>
<gene>
    <name evidence="7" type="ORF">IAA37_00490</name>
</gene>
<dbReference type="InterPro" id="IPR017500">
    <property type="entry name" value="Phage_infect_YhgE_N"/>
</dbReference>
<dbReference type="InterPro" id="IPR013525">
    <property type="entry name" value="ABC2_TM"/>
</dbReference>
<keyword evidence="2 5" id="KW-0812">Transmembrane</keyword>
<proteinExistence type="predicted"/>
<accession>A0A9D2MHK8</accession>
<evidence type="ECO:0000256" key="2">
    <source>
        <dbReference type="ARBA" id="ARBA00022692"/>
    </source>
</evidence>
<evidence type="ECO:0000256" key="4">
    <source>
        <dbReference type="ARBA" id="ARBA00023136"/>
    </source>
</evidence>
<dbReference type="NCBIfam" id="TIGR03061">
    <property type="entry name" value="pip_yhgE_Nterm"/>
    <property type="match status" value="1"/>
</dbReference>
<keyword evidence="4 5" id="KW-0472">Membrane</keyword>
<protein>
    <submittedName>
        <fullName evidence="7">YhgE/Pip domain-containing protein</fullName>
    </submittedName>
</protein>
<keyword evidence="3 5" id="KW-1133">Transmembrane helix</keyword>
<feature type="transmembrane region" description="Helical" evidence="5">
    <location>
        <begin position="770"/>
        <end position="787"/>
    </location>
</feature>
<dbReference type="NCBIfam" id="TIGR03057">
    <property type="entry name" value="xxxLxxG_by_4"/>
    <property type="match status" value="4"/>
</dbReference>
<feature type="domain" description="ABC-2 type transporter transmembrane" evidence="6">
    <location>
        <begin position="702"/>
        <end position="903"/>
    </location>
</feature>
<feature type="transmembrane region" description="Helical" evidence="5">
    <location>
        <begin position="830"/>
        <end position="848"/>
    </location>
</feature>
<dbReference type="Pfam" id="PF12698">
    <property type="entry name" value="ABC2_membrane_3"/>
    <property type="match status" value="2"/>
</dbReference>
<sequence length="928" mass="97136">MKEKKKTPWIMKTAIIIGVLVIPLLYSYFYLGAFWDPYARLDDVPVAVVNLDSGAVINGEERNLGQEICDNLEKDGTLKFVFTDNADAEQGVLENDYYASITIPKDFSSNASTASKDTEKLHSSIVYTANQKKNYLAAQILENAMPTIKQTVNSSIDKEIITTLCDKLESVPDSMGELQNGFKQLSDGSGKLSSGTNELADGADKLSEGSSALADGSKQVSDGAVTLLDGIKALDKGANTLNASVPQLADGVQQLTDGSVVLRNGTAALNSKIPELSGGAALLNNGALQLSTGLDTLKSNSPSLAAGAQQLNAGATSLKSGIQTYTDGVSSANSGAVTLANGIDAYTTGVESASVGANNLYNGVNQANEGLNQIVTQVQASSQQLEHTAPDSSLDALSSGTSQVYEGICTFSTNYTNALNALKYYQTTGDTQYLNVAVSGFEQLDNSLPALKSGAHQVSSGVTELTDGMKDVKNNTSQLLTGLQALQSGFGNNTDSSTLLGGAYALNQGLSTLKSNNNTLNSGAQALKTGLNTLNSNSNALNQGANELSIGASTLSTGVNSYTDGVASAANGAAQLKEGTSSLTSKIPALTQGVNALDEGAGELSTGLIQLNSKVPALSNGVSALADGSGKLLAGADKLSTGANDLSVGTVQLDNGISTLRTGAYSLNDGATQLDNGISNAKDGVDESITDTIIQLNALDGLADYAEEPISTVTEYVQPVENYGSAFAPYFMCLSLWVGGLMIYFGIYLDYNRKIKSLTKDSNRIILRTLSFGLISMAQGVLLAIVIKDILHIVVNNPLMLFMSCILVSLTFMTIIQFCIINLGDAGKFVSLLLLILQLTSCAGTFPIETQSGFFRVINKILPMTYSTQLFKEAISGTAGSNAGKSAIILAAFFVVFLALTLIFSHSSLKKDLQRIDANTKEKMAVSK</sequence>
<name>A0A9D2MHK8_9FIRM</name>
<dbReference type="GO" id="GO:0016020">
    <property type="term" value="C:membrane"/>
    <property type="evidence" value="ECO:0007669"/>
    <property type="project" value="UniProtKB-SubCell"/>
</dbReference>
<comment type="caution">
    <text evidence="7">The sequence shown here is derived from an EMBL/GenBank/DDBJ whole genome shotgun (WGS) entry which is preliminary data.</text>
</comment>
<evidence type="ECO:0000313" key="8">
    <source>
        <dbReference type="Proteomes" id="UP000823877"/>
    </source>
</evidence>
<dbReference type="AlphaFoldDB" id="A0A9D2MHK8"/>
<dbReference type="GO" id="GO:0140359">
    <property type="term" value="F:ABC-type transporter activity"/>
    <property type="evidence" value="ECO:0007669"/>
    <property type="project" value="InterPro"/>
</dbReference>
<evidence type="ECO:0000256" key="3">
    <source>
        <dbReference type="ARBA" id="ARBA00022989"/>
    </source>
</evidence>
<dbReference type="PANTHER" id="PTHR43077">
    <property type="entry name" value="TRANSPORT PERMEASE YVFS-RELATED"/>
    <property type="match status" value="1"/>
</dbReference>
<dbReference type="Gene3D" id="3.40.1710.10">
    <property type="entry name" value="abc type-2 transporter like domain"/>
    <property type="match status" value="1"/>
</dbReference>
<dbReference type="EMBL" id="DWXN01000002">
    <property type="protein sequence ID" value="HJB74139.1"/>
    <property type="molecule type" value="Genomic_DNA"/>
</dbReference>
<feature type="domain" description="ABC-2 type transporter transmembrane" evidence="6">
    <location>
        <begin position="15"/>
        <end position="158"/>
    </location>
</feature>
<dbReference type="InterPro" id="IPR023908">
    <property type="entry name" value="xxxLxxG_rpt"/>
</dbReference>
<reference evidence="7" key="1">
    <citation type="journal article" date="2021" name="PeerJ">
        <title>Extensive microbial diversity within the chicken gut microbiome revealed by metagenomics and culture.</title>
        <authorList>
            <person name="Gilroy R."/>
            <person name="Ravi A."/>
            <person name="Getino M."/>
            <person name="Pursley I."/>
            <person name="Horton D.L."/>
            <person name="Alikhan N.F."/>
            <person name="Baker D."/>
            <person name="Gharbi K."/>
            <person name="Hall N."/>
            <person name="Watson M."/>
            <person name="Adriaenssens E.M."/>
            <person name="Foster-Nyarko E."/>
            <person name="Jarju S."/>
            <person name="Secka A."/>
            <person name="Antonio M."/>
            <person name="Oren A."/>
            <person name="Chaudhuri R.R."/>
            <person name="La Ragione R."/>
            <person name="Hildebrand F."/>
            <person name="Pallen M.J."/>
        </authorList>
    </citation>
    <scope>NUCLEOTIDE SEQUENCE</scope>
    <source>
        <strain evidence="7">CHK188-16595</strain>
    </source>
</reference>
<feature type="transmembrane region" description="Helical" evidence="5">
    <location>
        <begin position="9"/>
        <end position="31"/>
    </location>
</feature>
<dbReference type="PANTHER" id="PTHR43077:SF5">
    <property type="entry name" value="PHAGE INFECTION PROTEIN"/>
    <property type="match status" value="1"/>
</dbReference>
<feature type="transmembrane region" description="Helical" evidence="5">
    <location>
        <begin position="727"/>
        <end position="749"/>
    </location>
</feature>
<feature type="transmembrane region" description="Helical" evidence="5">
    <location>
        <begin position="887"/>
        <end position="905"/>
    </location>
</feature>